<dbReference type="RefSeq" id="WP_191697343.1">
    <property type="nucleotide sequence ID" value="NZ_JACSQO010000006.1"/>
</dbReference>
<name>A0ABR8RAZ6_9BACI</name>
<dbReference type="InterPro" id="IPR027383">
    <property type="entry name" value="Znf_put"/>
</dbReference>
<evidence type="ECO:0000256" key="3">
    <source>
        <dbReference type="SAM" id="Phobius"/>
    </source>
</evidence>
<gene>
    <name evidence="5" type="ORF">H9650_12355</name>
</gene>
<protein>
    <recommendedName>
        <fullName evidence="2">Anti-sigma-W factor RsiW</fullName>
    </recommendedName>
</protein>
<organism evidence="5 6">
    <name type="scientific">Psychrobacillus faecigallinarum</name>
    <dbReference type="NCBI Taxonomy" id="2762235"/>
    <lineage>
        <taxon>Bacteria</taxon>
        <taxon>Bacillati</taxon>
        <taxon>Bacillota</taxon>
        <taxon>Bacilli</taxon>
        <taxon>Bacillales</taxon>
        <taxon>Bacillaceae</taxon>
        <taxon>Psychrobacillus</taxon>
    </lineage>
</organism>
<keyword evidence="6" id="KW-1185">Reference proteome</keyword>
<dbReference type="Gene3D" id="1.10.10.1320">
    <property type="entry name" value="Anti-sigma factor, zinc-finger domain"/>
    <property type="match status" value="1"/>
</dbReference>
<comment type="similarity">
    <text evidence="1">Belongs to the zinc-associated anti-sigma factor (ZAS) superfamily. Anti-sigma-W factor family.</text>
</comment>
<sequence length="218" mass="25494">MKEVKCTIIQDLLPLYVDDVVSEDTKELVEQHLQTCQACQKEYEQMTETLYVPIENKVTLFEKLNKKWNRKKMILIGGSVLMTTLLCFTVFSYVFHYQKLIPYSKDLFVIEEKEDGTLVSNYFGESHAGTYMTHPMKVEIDGETKYISLISYVETMANSPTSNFFREDKRIGPEQSTLPDSKTVDAVYYGDFDLEKVIITKEQSWKELLQEMTLIWER</sequence>
<dbReference type="InterPro" id="IPR041916">
    <property type="entry name" value="Anti_sigma_zinc_sf"/>
</dbReference>
<keyword evidence="3" id="KW-1133">Transmembrane helix</keyword>
<evidence type="ECO:0000256" key="1">
    <source>
        <dbReference type="ARBA" id="ARBA00024353"/>
    </source>
</evidence>
<accession>A0ABR8RAZ6</accession>
<evidence type="ECO:0000259" key="4">
    <source>
        <dbReference type="Pfam" id="PF13490"/>
    </source>
</evidence>
<comment type="caution">
    <text evidence="5">The sequence shown here is derived from an EMBL/GenBank/DDBJ whole genome shotgun (WGS) entry which is preliminary data.</text>
</comment>
<proteinExistence type="inferred from homology"/>
<feature type="domain" description="Putative zinc-finger" evidence="4">
    <location>
        <begin position="6"/>
        <end position="40"/>
    </location>
</feature>
<evidence type="ECO:0000313" key="5">
    <source>
        <dbReference type="EMBL" id="MBD7944909.1"/>
    </source>
</evidence>
<keyword evidence="3" id="KW-0472">Membrane</keyword>
<dbReference type="Proteomes" id="UP000640786">
    <property type="component" value="Unassembled WGS sequence"/>
</dbReference>
<evidence type="ECO:0000313" key="6">
    <source>
        <dbReference type="Proteomes" id="UP000640786"/>
    </source>
</evidence>
<keyword evidence="3" id="KW-0812">Transmembrane</keyword>
<dbReference type="Pfam" id="PF13490">
    <property type="entry name" value="zf-HC2"/>
    <property type="match status" value="1"/>
</dbReference>
<feature type="transmembrane region" description="Helical" evidence="3">
    <location>
        <begin position="73"/>
        <end position="95"/>
    </location>
</feature>
<dbReference type="EMBL" id="JACSQO010000006">
    <property type="protein sequence ID" value="MBD7944909.1"/>
    <property type="molecule type" value="Genomic_DNA"/>
</dbReference>
<evidence type="ECO:0000256" key="2">
    <source>
        <dbReference type="ARBA" id="ARBA00024438"/>
    </source>
</evidence>
<reference evidence="5 6" key="1">
    <citation type="submission" date="2020-08" db="EMBL/GenBank/DDBJ databases">
        <title>A Genomic Blueprint of the Chicken Gut Microbiome.</title>
        <authorList>
            <person name="Gilroy R."/>
            <person name="Ravi A."/>
            <person name="Getino M."/>
            <person name="Pursley I."/>
            <person name="Horton D.L."/>
            <person name="Alikhan N.-F."/>
            <person name="Baker D."/>
            <person name="Gharbi K."/>
            <person name="Hall N."/>
            <person name="Watson M."/>
            <person name="Adriaenssens E.M."/>
            <person name="Foster-Nyarko E."/>
            <person name="Jarju S."/>
            <person name="Secka A."/>
            <person name="Antonio M."/>
            <person name="Oren A."/>
            <person name="Chaudhuri R."/>
            <person name="La Ragione R.M."/>
            <person name="Hildebrand F."/>
            <person name="Pallen M.J."/>
        </authorList>
    </citation>
    <scope>NUCLEOTIDE SEQUENCE [LARGE SCALE GENOMIC DNA]</scope>
    <source>
        <strain evidence="5 6">Sa2BUA9</strain>
    </source>
</reference>